<organism evidence="2 3">
    <name type="scientific">Brucella intermedia 229E</name>
    <dbReference type="NCBI Taxonomy" id="1337887"/>
    <lineage>
        <taxon>Bacteria</taxon>
        <taxon>Pseudomonadati</taxon>
        <taxon>Pseudomonadota</taxon>
        <taxon>Alphaproteobacteria</taxon>
        <taxon>Hyphomicrobiales</taxon>
        <taxon>Brucellaceae</taxon>
        <taxon>Brucella/Ochrobactrum group</taxon>
        <taxon>Brucella</taxon>
    </lineage>
</organism>
<proteinExistence type="predicted"/>
<accession>U4VCY0</accession>
<dbReference type="Proteomes" id="UP000016842">
    <property type="component" value="Unassembled WGS sequence"/>
</dbReference>
<evidence type="ECO:0000259" key="1">
    <source>
        <dbReference type="Pfam" id="PF13358"/>
    </source>
</evidence>
<dbReference type="EMBL" id="ASXJ01000273">
    <property type="protein sequence ID" value="ERM00626.1"/>
    <property type="molecule type" value="Genomic_DNA"/>
</dbReference>
<feature type="domain" description="Tc1-like transposase DDE" evidence="1">
    <location>
        <begin position="3"/>
        <end position="86"/>
    </location>
</feature>
<gene>
    <name evidence="2" type="ORF">Q644_25760</name>
</gene>
<dbReference type="Pfam" id="PF13358">
    <property type="entry name" value="DDE_3"/>
    <property type="match status" value="1"/>
</dbReference>
<sequence length="123" mass="13470">MTAPMVLDGAMNGVAFQAYVEQVLIPTLVTGDIVIMDNLPSHKAQGVRLAIEGVGCRLLYLPPYSPDFNPPIEKAFAKLKAVLRAKAERTVEGLWNTVGQIVTLFEPQECANYFKSCGYDPPE</sequence>
<dbReference type="Gene3D" id="3.30.420.10">
    <property type="entry name" value="Ribonuclease H-like superfamily/Ribonuclease H"/>
    <property type="match status" value="1"/>
</dbReference>
<name>U4VCY0_9HYPH</name>
<dbReference type="AlphaFoldDB" id="U4VCY0"/>
<dbReference type="PANTHER" id="PTHR46564">
    <property type="entry name" value="TRANSPOSASE"/>
    <property type="match status" value="1"/>
</dbReference>
<dbReference type="InterPro" id="IPR036397">
    <property type="entry name" value="RNaseH_sf"/>
</dbReference>
<reference evidence="2 3" key="1">
    <citation type="journal article" date="2014" name="FEMS Microbiol. Lett.">
        <title>Genome sequencing analysis reveals virulence-related gene content of Ochrobactrum intermedium strain 229E, a urease-positive strain isolated from the human gastric niche.</title>
        <authorList>
            <person name="Kulkarni G.J."/>
            <person name="Shetty S."/>
            <person name="Dharne M.S."/>
            <person name="Shouche Y.S."/>
        </authorList>
    </citation>
    <scope>NUCLEOTIDE SEQUENCE [LARGE SCALE GENOMIC DNA]</scope>
    <source>
        <strain evidence="2 3">229E</strain>
    </source>
</reference>
<dbReference type="PATRIC" id="fig|1337887.3.peg.4113"/>
<dbReference type="InterPro" id="IPR038717">
    <property type="entry name" value="Tc1-like_DDE_dom"/>
</dbReference>
<protein>
    <submittedName>
        <fullName evidence="2">Transposase TRm2011</fullName>
    </submittedName>
</protein>
<evidence type="ECO:0000313" key="2">
    <source>
        <dbReference type="EMBL" id="ERM00626.1"/>
    </source>
</evidence>
<comment type="caution">
    <text evidence="2">The sequence shown here is derived from an EMBL/GenBank/DDBJ whole genome shotgun (WGS) entry which is preliminary data.</text>
</comment>
<dbReference type="PANTHER" id="PTHR46564:SF1">
    <property type="entry name" value="TRANSPOSASE"/>
    <property type="match status" value="1"/>
</dbReference>
<evidence type="ECO:0000313" key="3">
    <source>
        <dbReference type="Proteomes" id="UP000016842"/>
    </source>
</evidence>
<dbReference type="GO" id="GO:0003676">
    <property type="term" value="F:nucleic acid binding"/>
    <property type="evidence" value="ECO:0007669"/>
    <property type="project" value="InterPro"/>
</dbReference>